<dbReference type="AlphaFoldDB" id="A0A8K0HD76"/>
<sequence>MATKLRKYIVNANSQDDTIKLTNYGNFSNAVNVVRRKLRDDGVKAFKNTCFGHFLDMKSMTFCSGIVHSFLVRVLECDNPDVLEFNFRGIGARFDLNAFNLVTGLKFSQFPSFLEMRDLPDTLWAKYFDVHGTLEQKEFMAKFERYPFDEMEVEDNVKVCMFYLLEVVLLAGDKRKLVSRDHFKIIQNPELHERYPWGSIAYHSYVGPPSVVEDVDDTTVDPSSEQVQLDRRTPTVIASTSHAPYLVTAPYDTSEDVVRLENMLDDLNRKMQLIMQHLGIEGDTMEPSERSIIVYSGSLRTPPPQQAPMATTSGPKLRRLVKGVTR</sequence>
<dbReference type="OrthoDB" id="1750169at2759"/>
<dbReference type="PANTHER" id="PTHR48449:SF1">
    <property type="entry name" value="DUF1985 DOMAIN-CONTAINING PROTEIN"/>
    <property type="match status" value="1"/>
</dbReference>
<name>A0A8K0HD76_9ROSA</name>
<evidence type="ECO:0000259" key="1">
    <source>
        <dbReference type="Pfam" id="PF09331"/>
    </source>
</evidence>
<dbReference type="Proteomes" id="UP000796880">
    <property type="component" value="Unassembled WGS sequence"/>
</dbReference>
<dbReference type="EMBL" id="VOIH02000004">
    <property type="protein sequence ID" value="KAF3449683.1"/>
    <property type="molecule type" value="Genomic_DNA"/>
</dbReference>
<proteinExistence type="predicted"/>
<dbReference type="PANTHER" id="PTHR48449">
    <property type="entry name" value="DUF1985 DOMAIN-CONTAINING PROTEIN"/>
    <property type="match status" value="1"/>
</dbReference>
<accession>A0A8K0HD76</accession>
<gene>
    <name evidence="2" type="ORF">FNV43_RR10414</name>
</gene>
<dbReference type="Pfam" id="PF09331">
    <property type="entry name" value="DUF1985"/>
    <property type="match status" value="1"/>
</dbReference>
<evidence type="ECO:0000313" key="2">
    <source>
        <dbReference type="EMBL" id="KAF3449683.1"/>
    </source>
</evidence>
<reference evidence="2" key="1">
    <citation type="submission" date="2020-03" db="EMBL/GenBank/DDBJ databases">
        <title>A high-quality chromosome-level genome assembly of a woody plant with both climbing and erect habits, Rhamnella rubrinervis.</title>
        <authorList>
            <person name="Lu Z."/>
            <person name="Yang Y."/>
            <person name="Zhu X."/>
            <person name="Sun Y."/>
        </authorList>
    </citation>
    <scope>NUCLEOTIDE SEQUENCE</scope>
    <source>
        <strain evidence="2">BYM</strain>
        <tissue evidence="2">Leaf</tissue>
    </source>
</reference>
<protein>
    <recommendedName>
        <fullName evidence="1">DUF1985 domain-containing protein</fullName>
    </recommendedName>
</protein>
<dbReference type="InterPro" id="IPR015410">
    <property type="entry name" value="DUF1985"/>
</dbReference>
<organism evidence="2 3">
    <name type="scientific">Rhamnella rubrinervis</name>
    <dbReference type="NCBI Taxonomy" id="2594499"/>
    <lineage>
        <taxon>Eukaryota</taxon>
        <taxon>Viridiplantae</taxon>
        <taxon>Streptophyta</taxon>
        <taxon>Embryophyta</taxon>
        <taxon>Tracheophyta</taxon>
        <taxon>Spermatophyta</taxon>
        <taxon>Magnoliopsida</taxon>
        <taxon>eudicotyledons</taxon>
        <taxon>Gunneridae</taxon>
        <taxon>Pentapetalae</taxon>
        <taxon>rosids</taxon>
        <taxon>fabids</taxon>
        <taxon>Rosales</taxon>
        <taxon>Rhamnaceae</taxon>
        <taxon>rhamnoid group</taxon>
        <taxon>Rhamneae</taxon>
        <taxon>Rhamnella</taxon>
    </lineage>
</organism>
<comment type="caution">
    <text evidence="2">The sequence shown here is derived from an EMBL/GenBank/DDBJ whole genome shotgun (WGS) entry which is preliminary data.</text>
</comment>
<keyword evidence="3" id="KW-1185">Reference proteome</keyword>
<feature type="domain" description="DUF1985" evidence="1">
    <location>
        <begin position="71"/>
        <end position="204"/>
    </location>
</feature>
<evidence type="ECO:0000313" key="3">
    <source>
        <dbReference type="Proteomes" id="UP000796880"/>
    </source>
</evidence>